<dbReference type="Pfam" id="PF03184">
    <property type="entry name" value="DDE_1"/>
    <property type="match status" value="1"/>
</dbReference>
<dbReference type="OrthoDB" id="5014592at2759"/>
<accession>A0A3N4J1J7</accession>
<proteinExistence type="predicted"/>
<feature type="non-terminal residue" evidence="2">
    <location>
        <position position="1"/>
    </location>
</feature>
<feature type="domain" description="DDE-1" evidence="1">
    <location>
        <begin position="1"/>
        <end position="57"/>
    </location>
</feature>
<dbReference type="Proteomes" id="UP000276215">
    <property type="component" value="Unassembled WGS sequence"/>
</dbReference>
<dbReference type="InterPro" id="IPR004875">
    <property type="entry name" value="DDE_SF_endonuclease_dom"/>
</dbReference>
<dbReference type="AlphaFoldDB" id="A0A3N4J1J7"/>
<reference evidence="2 3" key="1">
    <citation type="journal article" date="2018" name="Nat. Ecol. Evol.">
        <title>Pezizomycetes genomes reveal the molecular basis of ectomycorrhizal truffle lifestyle.</title>
        <authorList>
            <person name="Murat C."/>
            <person name="Payen T."/>
            <person name="Noel B."/>
            <person name="Kuo A."/>
            <person name="Morin E."/>
            <person name="Chen J."/>
            <person name="Kohler A."/>
            <person name="Krizsan K."/>
            <person name="Balestrini R."/>
            <person name="Da Silva C."/>
            <person name="Montanini B."/>
            <person name="Hainaut M."/>
            <person name="Levati E."/>
            <person name="Barry K.W."/>
            <person name="Belfiori B."/>
            <person name="Cichocki N."/>
            <person name="Clum A."/>
            <person name="Dockter R.B."/>
            <person name="Fauchery L."/>
            <person name="Guy J."/>
            <person name="Iotti M."/>
            <person name="Le Tacon F."/>
            <person name="Lindquist E.A."/>
            <person name="Lipzen A."/>
            <person name="Malagnac F."/>
            <person name="Mello A."/>
            <person name="Molinier V."/>
            <person name="Miyauchi S."/>
            <person name="Poulain J."/>
            <person name="Riccioni C."/>
            <person name="Rubini A."/>
            <person name="Sitrit Y."/>
            <person name="Splivallo R."/>
            <person name="Traeger S."/>
            <person name="Wang M."/>
            <person name="Zifcakova L."/>
            <person name="Wipf D."/>
            <person name="Zambonelli A."/>
            <person name="Paolocci F."/>
            <person name="Nowrousian M."/>
            <person name="Ottonello S."/>
            <person name="Baldrian P."/>
            <person name="Spatafora J.W."/>
            <person name="Henrissat B."/>
            <person name="Nagy L.G."/>
            <person name="Aury J.M."/>
            <person name="Wincker P."/>
            <person name="Grigoriev I.V."/>
            <person name="Bonfante P."/>
            <person name="Martin F.M."/>
        </authorList>
    </citation>
    <scope>NUCLEOTIDE SEQUENCE [LARGE SCALE GENOMIC DNA]</scope>
    <source>
        <strain evidence="2 3">120613-1</strain>
    </source>
</reference>
<gene>
    <name evidence="2" type="ORF">L873DRAFT_1874343</name>
</gene>
<keyword evidence="3" id="KW-1185">Reference proteome</keyword>
<evidence type="ECO:0000313" key="3">
    <source>
        <dbReference type="Proteomes" id="UP000276215"/>
    </source>
</evidence>
<dbReference type="GO" id="GO:0003676">
    <property type="term" value="F:nucleic acid binding"/>
    <property type="evidence" value="ECO:0007669"/>
    <property type="project" value="InterPro"/>
</dbReference>
<evidence type="ECO:0000259" key="1">
    <source>
        <dbReference type="Pfam" id="PF03184"/>
    </source>
</evidence>
<organism evidence="2 3">
    <name type="scientific">Choiromyces venosus 120613-1</name>
    <dbReference type="NCBI Taxonomy" id="1336337"/>
    <lineage>
        <taxon>Eukaryota</taxon>
        <taxon>Fungi</taxon>
        <taxon>Dikarya</taxon>
        <taxon>Ascomycota</taxon>
        <taxon>Pezizomycotina</taxon>
        <taxon>Pezizomycetes</taxon>
        <taxon>Pezizales</taxon>
        <taxon>Tuberaceae</taxon>
        <taxon>Choiromyces</taxon>
    </lineage>
</organism>
<name>A0A3N4J1J7_9PEZI</name>
<evidence type="ECO:0000313" key="2">
    <source>
        <dbReference type="EMBL" id="RPA90928.1"/>
    </source>
</evidence>
<protein>
    <recommendedName>
        <fullName evidence="1">DDE-1 domain-containing protein</fullName>
    </recommendedName>
</protein>
<dbReference type="STRING" id="1336337.A0A3N4J1J7"/>
<dbReference type="EMBL" id="ML120510">
    <property type="protein sequence ID" value="RPA90928.1"/>
    <property type="molecule type" value="Genomic_DNA"/>
</dbReference>
<sequence length="249" mass="28675">LLLLDRHVLHCTRGFITFCDERKIILFCLPSHTTNLIQPLDVVVFQPLKHFYAEAIDRVTWTGYPEFNKIEFLSDLTSIWDQAFKKTTILLAFQKTGLISYDPRIVLSQLPKYHISEDTLPLRTPPLMLLPCLSTPVTVRSLKCRAQYLKDADLVSPTFKPNLKQFVKGSLAQVQLGAHASQELANTKAAEQVRATQQNHTCRYVRKGGVVYMYQARVIACKKEEDDTQKKIENAEWQLEKVKREAIWE</sequence>